<keyword evidence="2" id="KW-1185">Reference proteome</keyword>
<reference evidence="1 2" key="1">
    <citation type="journal article" date="2019" name="Environ. Microbiol.">
        <title>Species interactions and distinct microbial communities in high Arctic permafrost affected cryosols are associated with the CH4 and CO2 gas fluxes.</title>
        <authorList>
            <person name="Altshuler I."/>
            <person name="Hamel J."/>
            <person name="Turney S."/>
            <person name="Magnuson E."/>
            <person name="Levesque R."/>
            <person name="Greer C."/>
            <person name="Whyte L.G."/>
        </authorList>
    </citation>
    <scope>NUCLEOTIDE SEQUENCE [LARGE SCALE GENOMIC DNA]</scope>
    <source>
        <strain evidence="1 2">S9.3B</strain>
    </source>
</reference>
<organism evidence="1 2">
    <name type="scientific">Muricoccus nepalensis</name>
    <dbReference type="NCBI Taxonomy" id="1854500"/>
    <lineage>
        <taxon>Bacteria</taxon>
        <taxon>Pseudomonadati</taxon>
        <taxon>Pseudomonadota</taxon>
        <taxon>Alphaproteobacteria</taxon>
        <taxon>Acetobacterales</taxon>
        <taxon>Roseomonadaceae</taxon>
        <taxon>Muricoccus</taxon>
    </lineage>
</organism>
<gene>
    <name evidence="1" type="ORF">EAH89_08655</name>
</gene>
<accession>A0A502G8S5</accession>
<evidence type="ECO:0000313" key="2">
    <source>
        <dbReference type="Proteomes" id="UP000317078"/>
    </source>
</evidence>
<dbReference type="InterPro" id="IPR029058">
    <property type="entry name" value="AB_hydrolase_fold"/>
</dbReference>
<dbReference type="SUPFAM" id="SSF53474">
    <property type="entry name" value="alpha/beta-Hydrolases"/>
    <property type="match status" value="1"/>
</dbReference>
<dbReference type="Proteomes" id="UP000317078">
    <property type="component" value="Unassembled WGS sequence"/>
</dbReference>
<comment type="caution">
    <text evidence="1">The sequence shown here is derived from an EMBL/GenBank/DDBJ whole genome shotgun (WGS) entry which is preliminary data.</text>
</comment>
<proteinExistence type="predicted"/>
<protein>
    <recommendedName>
        <fullName evidence="3">Alpha/beta hydrolase</fullName>
    </recommendedName>
</protein>
<evidence type="ECO:0000313" key="1">
    <source>
        <dbReference type="EMBL" id="TPG58032.1"/>
    </source>
</evidence>
<dbReference type="Gene3D" id="3.40.50.1820">
    <property type="entry name" value="alpha/beta hydrolase"/>
    <property type="match status" value="1"/>
</dbReference>
<sequence length="325" mass="34226">MATLAMGPALASEGSSYTTMSVAGLRTGVIINEADCPNAAGSVWVTAPHADGTVEGACIRYYAAGLSTTNPDAIVFLHGNRLARSYDSEGRLIRIGASEGYGTATEESLQRAATLQAAALGHPFIILARPGYYGSSGVAAEQYRRREILLVNAALEAIKQRHGIARFGVSSQSGGGPSLGGILALRDDVPCATFSSSLTAFDERDRALGAASRAPALRQVTQDPYDPIREVAKVRPSAERRVFVVGDPEDRQVPFPSQQAYAEALRQQGVKVAITTSTAVGATHHSLGATGQRGVGWCLDGLPDEEILSRMGRGEATYLLQGGFY</sequence>
<dbReference type="EMBL" id="RCZP01000006">
    <property type="protein sequence ID" value="TPG58032.1"/>
    <property type="molecule type" value="Genomic_DNA"/>
</dbReference>
<dbReference type="AlphaFoldDB" id="A0A502G8S5"/>
<name>A0A502G8S5_9PROT</name>
<evidence type="ECO:0008006" key="3">
    <source>
        <dbReference type="Google" id="ProtNLM"/>
    </source>
</evidence>